<evidence type="ECO:0000313" key="2">
    <source>
        <dbReference type="Proteomes" id="UP000054279"/>
    </source>
</evidence>
<reference evidence="1 2" key="1">
    <citation type="submission" date="2014-06" db="EMBL/GenBank/DDBJ databases">
        <title>Evolutionary Origins and Diversification of the Mycorrhizal Mutualists.</title>
        <authorList>
            <consortium name="DOE Joint Genome Institute"/>
            <consortium name="Mycorrhizal Genomics Consortium"/>
            <person name="Kohler A."/>
            <person name="Kuo A."/>
            <person name="Nagy L.G."/>
            <person name="Floudas D."/>
            <person name="Copeland A."/>
            <person name="Barry K.W."/>
            <person name="Cichocki N."/>
            <person name="Veneault-Fourrey C."/>
            <person name="LaButti K."/>
            <person name="Lindquist E.A."/>
            <person name="Lipzen A."/>
            <person name="Lundell T."/>
            <person name="Morin E."/>
            <person name="Murat C."/>
            <person name="Riley R."/>
            <person name="Ohm R."/>
            <person name="Sun H."/>
            <person name="Tunlid A."/>
            <person name="Henrissat B."/>
            <person name="Grigoriev I.V."/>
            <person name="Hibbett D.S."/>
            <person name="Martin F."/>
        </authorList>
    </citation>
    <scope>NUCLEOTIDE SEQUENCE [LARGE SCALE GENOMIC DNA]</scope>
    <source>
        <strain evidence="1 2">SS14</strain>
    </source>
</reference>
<dbReference type="HOGENOM" id="CLU_1960964_0_0_1"/>
<dbReference type="Proteomes" id="UP000054279">
    <property type="component" value="Unassembled WGS sequence"/>
</dbReference>
<evidence type="ECO:0000313" key="1">
    <source>
        <dbReference type="EMBL" id="KIJ28475.1"/>
    </source>
</evidence>
<name>A0A0C9UTJ4_SPHS4</name>
<sequence length="128" mass="14116">MHAAIHVGMQLAKVASPHMDRRLNPFATVLALRSQQTQPGGVTGVEDIAPGIERSRSAQCDRTECAAGYNGHTLRTLLRADMEHPRTKMAKCDTEGCEGCAEGEHDTRSQCRVGIDLKHDIRLRRFPP</sequence>
<proteinExistence type="predicted"/>
<organism evidence="1 2">
    <name type="scientific">Sphaerobolus stellatus (strain SS14)</name>
    <dbReference type="NCBI Taxonomy" id="990650"/>
    <lineage>
        <taxon>Eukaryota</taxon>
        <taxon>Fungi</taxon>
        <taxon>Dikarya</taxon>
        <taxon>Basidiomycota</taxon>
        <taxon>Agaricomycotina</taxon>
        <taxon>Agaricomycetes</taxon>
        <taxon>Phallomycetidae</taxon>
        <taxon>Geastrales</taxon>
        <taxon>Sphaerobolaceae</taxon>
        <taxon>Sphaerobolus</taxon>
    </lineage>
</organism>
<dbReference type="EMBL" id="KN837305">
    <property type="protein sequence ID" value="KIJ28475.1"/>
    <property type="molecule type" value="Genomic_DNA"/>
</dbReference>
<accession>A0A0C9UTJ4</accession>
<gene>
    <name evidence="1" type="ORF">M422DRAFT_54607</name>
</gene>
<dbReference type="AlphaFoldDB" id="A0A0C9UTJ4"/>
<protein>
    <submittedName>
        <fullName evidence="1">Uncharacterized protein</fullName>
    </submittedName>
</protein>
<keyword evidence="2" id="KW-1185">Reference proteome</keyword>